<sequence length="403" mass="44047">MRSVRDAGAVRDVRGRHAARPRGARGLRCARSQDRRGRQRAGPVCRNAPEPPDRHPRQRARAGMRRHAARVFCRAARQPARRAHGLRLRRFRFRRMTTVRLIAPSGYPNDAAIAERGLAFLQGQGCTVVNPACLARQHQRFAGGELARLADLHQIGTGSGQEIAMAIRGGYGLTRLLERIDFIGIGRRAQATDAIIVGHSDFTAFSLAYLAATGGVTFAGPHVCSDFGLETVDPFMVEHFWGILRNPAYTLRVDALQSGDCARPGRYAGTLWGGNLAMLCSLLGTPYLPDIRDGILFVEDINEHPYRVERMLLQLQQAGVLDGQQALVLGDFSGYKTTPYDAGYDFDAMLAYLAEHLSIPVVSGLPFGHCPTKATLPIGAQAELDVDADGFTLHLSGYPTLRG</sequence>
<dbReference type="Gene3D" id="3.50.30.60">
    <property type="entry name" value="LD-carboxypeptidase A C-terminal domain-like"/>
    <property type="match status" value="1"/>
</dbReference>
<dbReference type="CDD" id="cd07025">
    <property type="entry name" value="Peptidase_S66"/>
    <property type="match status" value="1"/>
</dbReference>
<feature type="region of interest" description="Disordered" evidence="6">
    <location>
        <begin position="1"/>
        <end position="60"/>
    </location>
</feature>
<dbReference type="AlphaFoldDB" id="A0AB33V9M7"/>
<keyword evidence="4 9" id="KW-0378">Hydrolase</keyword>
<dbReference type="GO" id="GO:0106415">
    <property type="term" value="F:muramoyltetrapeptide carboxypeptidase activity"/>
    <property type="evidence" value="ECO:0007669"/>
    <property type="project" value="UniProtKB-EC"/>
</dbReference>
<keyword evidence="3" id="KW-0645">Protease</keyword>
<comment type="similarity">
    <text evidence="1">Belongs to the peptidase S66 family.</text>
</comment>
<dbReference type="NCBIfam" id="NF008424">
    <property type="entry name" value="PRK11253.1"/>
    <property type="match status" value="1"/>
</dbReference>
<evidence type="ECO:0000259" key="7">
    <source>
        <dbReference type="Pfam" id="PF02016"/>
    </source>
</evidence>
<evidence type="ECO:0000256" key="2">
    <source>
        <dbReference type="ARBA" id="ARBA00022645"/>
    </source>
</evidence>
<dbReference type="InterPro" id="IPR027461">
    <property type="entry name" value="Carboxypeptidase_A_C_sf"/>
</dbReference>
<comment type="caution">
    <text evidence="9">The sequence shown here is derived from an EMBL/GenBank/DDBJ whole genome shotgun (WGS) entry which is preliminary data.</text>
</comment>
<feature type="compositionally biased region" description="Basic and acidic residues" evidence="6">
    <location>
        <begin position="1"/>
        <end position="15"/>
    </location>
</feature>
<dbReference type="PANTHER" id="PTHR30237:SF2">
    <property type="entry name" value="MUREIN TETRAPEPTIDE CARBOXYPEPTIDASE"/>
    <property type="match status" value="1"/>
</dbReference>
<dbReference type="InterPro" id="IPR029062">
    <property type="entry name" value="Class_I_gatase-like"/>
</dbReference>
<dbReference type="InterPro" id="IPR040449">
    <property type="entry name" value="Peptidase_S66_N"/>
</dbReference>
<evidence type="ECO:0000256" key="3">
    <source>
        <dbReference type="ARBA" id="ARBA00022670"/>
    </source>
</evidence>
<evidence type="ECO:0000256" key="6">
    <source>
        <dbReference type="SAM" id="MobiDB-lite"/>
    </source>
</evidence>
<name>A0AB33V9M7_RALSU</name>
<accession>A0AB33V9M7</accession>
<dbReference type="EC" id="3.4.17.13" evidence="9"/>
<feature type="domain" description="LD-carboxypeptidase C-terminal" evidence="8">
    <location>
        <begin position="269"/>
        <end position="384"/>
    </location>
</feature>
<dbReference type="GO" id="GO:0006508">
    <property type="term" value="P:proteolysis"/>
    <property type="evidence" value="ECO:0007669"/>
    <property type="project" value="UniProtKB-KW"/>
</dbReference>
<feature type="domain" description="LD-carboxypeptidase N-terminal" evidence="7">
    <location>
        <begin position="99"/>
        <end position="220"/>
    </location>
</feature>
<organism evidence="9 10">
    <name type="scientific">Ralstonia solanacearum (strain UW551)</name>
    <dbReference type="NCBI Taxonomy" id="342110"/>
    <lineage>
        <taxon>Bacteria</taxon>
        <taxon>Pseudomonadati</taxon>
        <taxon>Pseudomonadota</taxon>
        <taxon>Betaproteobacteria</taxon>
        <taxon>Burkholderiales</taxon>
        <taxon>Burkholderiaceae</taxon>
        <taxon>Ralstonia</taxon>
        <taxon>Ralstonia solanacearum species complex</taxon>
    </lineage>
</organism>
<evidence type="ECO:0000256" key="5">
    <source>
        <dbReference type="ARBA" id="ARBA00022825"/>
    </source>
</evidence>
<dbReference type="SUPFAM" id="SSF141986">
    <property type="entry name" value="LD-carboxypeptidase A C-terminal domain-like"/>
    <property type="match status" value="1"/>
</dbReference>
<dbReference type="Gene3D" id="3.40.50.10740">
    <property type="entry name" value="Class I glutamine amidotransferase-like"/>
    <property type="match status" value="1"/>
</dbReference>
<proteinExistence type="inferred from homology"/>
<evidence type="ECO:0000256" key="4">
    <source>
        <dbReference type="ARBA" id="ARBA00022801"/>
    </source>
</evidence>
<dbReference type="Pfam" id="PF17676">
    <property type="entry name" value="Peptidase_S66C"/>
    <property type="match status" value="1"/>
</dbReference>
<dbReference type="Pfam" id="PF02016">
    <property type="entry name" value="Peptidase_S66"/>
    <property type="match status" value="1"/>
</dbReference>
<gene>
    <name evidence="9" type="ORF">RRSL_00178</name>
</gene>
<evidence type="ECO:0000256" key="1">
    <source>
        <dbReference type="ARBA" id="ARBA00010233"/>
    </source>
</evidence>
<evidence type="ECO:0000313" key="10">
    <source>
        <dbReference type="Proteomes" id="UP000005933"/>
    </source>
</evidence>
<keyword evidence="2 9" id="KW-0121">Carboxypeptidase</keyword>
<dbReference type="PANTHER" id="PTHR30237">
    <property type="entry name" value="MURAMOYLTETRAPEPTIDE CARBOXYPEPTIDASE"/>
    <property type="match status" value="1"/>
</dbReference>
<evidence type="ECO:0000259" key="8">
    <source>
        <dbReference type="Pfam" id="PF17676"/>
    </source>
</evidence>
<dbReference type="InterPro" id="IPR027478">
    <property type="entry name" value="LdcA_N"/>
</dbReference>
<feature type="compositionally biased region" description="Basic residues" evidence="6">
    <location>
        <begin position="16"/>
        <end position="25"/>
    </location>
</feature>
<protein>
    <submittedName>
        <fullName evidence="9">Muramoyltetrapeptide carboxypeptidase</fullName>
        <ecNumber evidence="9">3.4.17.13</ecNumber>
    </submittedName>
</protein>
<dbReference type="SUPFAM" id="SSF52317">
    <property type="entry name" value="Class I glutamine amidotransferase-like"/>
    <property type="match status" value="1"/>
</dbReference>
<dbReference type="InterPro" id="IPR003507">
    <property type="entry name" value="S66_fam"/>
</dbReference>
<reference evidence="9 10" key="1">
    <citation type="journal article" date="2006" name="Mol. Plant Microbe Interact.">
        <title>Identification of open reading frames unique to a select agent: Ralstonia solanacearum race 3 biovar 2.</title>
        <authorList>
            <person name="Gabriel D.W."/>
            <person name="Allen C."/>
            <person name="Schell M."/>
            <person name="Denny T.P."/>
            <person name="Greenberg J.T."/>
            <person name="Duan Y.P."/>
            <person name="Flores-Cruz Z."/>
            <person name="Huang Q."/>
            <person name="Clifford J.M."/>
            <person name="Presting G."/>
            <person name="Gonzalez E.T."/>
            <person name="Reddy J."/>
            <person name="Elphinstone J."/>
            <person name="Swanson J."/>
            <person name="Yao J."/>
            <person name="Mulholland V."/>
            <person name="Liu L."/>
            <person name="Farmerie W."/>
            <person name="Patnaikuni M."/>
            <person name="Balogh B."/>
            <person name="Norman D."/>
            <person name="Alvarez A."/>
            <person name="Castillo J.A."/>
            <person name="Jones J."/>
            <person name="Saddler G."/>
            <person name="Walunas T."/>
            <person name="Zhukov A."/>
            <person name="Mikhailova N."/>
        </authorList>
    </citation>
    <scope>NUCLEOTIDE SEQUENCE [LARGE SCALE GENOMIC DNA]</scope>
    <source>
        <strain evidence="9 10">UW551</strain>
    </source>
</reference>
<dbReference type="GO" id="GO:0008236">
    <property type="term" value="F:serine-type peptidase activity"/>
    <property type="evidence" value="ECO:0007669"/>
    <property type="project" value="UniProtKB-KW"/>
</dbReference>
<dbReference type="InterPro" id="IPR040921">
    <property type="entry name" value="Peptidase_S66C"/>
</dbReference>
<dbReference type="Proteomes" id="UP000005933">
    <property type="component" value="Unassembled WGS sequence"/>
</dbReference>
<keyword evidence="5" id="KW-0720">Serine protease</keyword>
<evidence type="ECO:0000313" key="9">
    <source>
        <dbReference type="EMBL" id="EAP70707.1"/>
    </source>
</evidence>
<dbReference type="EMBL" id="AAKL01000088">
    <property type="protein sequence ID" value="EAP70707.1"/>
    <property type="molecule type" value="Genomic_DNA"/>
</dbReference>